<keyword evidence="4" id="KW-0812">Transmembrane</keyword>
<feature type="disulfide bond" description="Redox-active" evidence="3">
    <location>
        <begin position="86"/>
        <end position="90"/>
    </location>
</feature>
<keyword evidence="6" id="KW-1185">Reference proteome</keyword>
<evidence type="ECO:0000256" key="1">
    <source>
        <dbReference type="ARBA" id="ARBA00010996"/>
    </source>
</evidence>
<keyword evidence="4" id="KW-0472">Membrane</keyword>
<evidence type="ECO:0000313" key="6">
    <source>
        <dbReference type="Proteomes" id="UP000184171"/>
    </source>
</evidence>
<accession>A0A1M6JHH3</accession>
<dbReference type="AlphaFoldDB" id="A0A1M6JHH3"/>
<dbReference type="Gene3D" id="3.40.30.10">
    <property type="entry name" value="Glutaredoxin"/>
    <property type="match status" value="1"/>
</dbReference>
<evidence type="ECO:0000256" key="2">
    <source>
        <dbReference type="PIRSR" id="PIRSR603782-1"/>
    </source>
</evidence>
<proteinExistence type="inferred from homology"/>
<sequence>MFVVPFYAPLLTGKRESILVRLFLLNIILLCLFTSSAVSAPRIELVEQLGEKIPLDLSFVNSAGENVQLRQLIDRPTLIVPVYYECRSVCNFMLGGLSQVLPDVKLVPGEDYEIIALSFDPEETVELAKHNKKTYLTAIQEPFPEGAWHFLTGTQENILQLTDAAGYYFAKEGKEFLHPVATFVVTPDGTIVRYLIGQRFMPLDLTMALYEASEGRIGTPIRKALEYCFTYDPEGRRYVFNLLRVSGTVILLTLGSFMLFLILSGRKKKK</sequence>
<dbReference type="PANTHER" id="PTHR12151">
    <property type="entry name" value="ELECTRON TRANSPORT PROTIN SCO1/SENC FAMILY MEMBER"/>
    <property type="match status" value="1"/>
</dbReference>
<evidence type="ECO:0000313" key="5">
    <source>
        <dbReference type="EMBL" id="SHJ46090.1"/>
    </source>
</evidence>
<evidence type="ECO:0000256" key="3">
    <source>
        <dbReference type="PIRSR" id="PIRSR603782-2"/>
    </source>
</evidence>
<keyword evidence="3" id="KW-1015">Disulfide bond</keyword>
<dbReference type="EMBL" id="FQZT01000008">
    <property type="protein sequence ID" value="SHJ46090.1"/>
    <property type="molecule type" value="Genomic_DNA"/>
</dbReference>
<comment type="similarity">
    <text evidence="1">Belongs to the SCO1/2 family.</text>
</comment>
<keyword evidence="2" id="KW-0479">Metal-binding</keyword>
<dbReference type="SUPFAM" id="SSF52833">
    <property type="entry name" value="Thioredoxin-like"/>
    <property type="match status" value="1"/>
</dbReference>
<evidence type="ECO:0000256" key="4">
    <source>
        <dbReference type="SAM" id="Phobius"/>
    </source>
</evidence>
<protein>
    <submittedName>
        <fullName evidence="5">Protein SCO1/2</fullName>
    </submittedName>
</protein>
<dbReference type="GO" id="GO:0046872">
    <property type="term" value="F:metal ion binding"/>
    <property type="evidence" value="ECO:0007669"/>
    <property type="project" value="UniProtKB-KW"/>
</dbReference>
<keyword evidence="4" id="KW-1133">Transmembrane helix</keyword>
<keyword evidence="2" id="KW-0186">Copper</keyword>
<dbReference type="CDD" id="cd02968">
    <property type="entry name" value="SCO"/>
    <property type="match status" value="1"/>
</dbReference>
<dbReference type="STRING" id="1122189.SAMN02745165_02449"/>
<name>A0A1M6JHH3_MALRU</name>
<reference evidence="5 6" key="1">
    <citation type="submission" date="2016-11" db="EMBL/GenBank/DDBJ databases">
        <authorList>
            <person name="Jaros S."/>
            <person name="Januszkiewicz K."/>
            <person name="Wedrychowicz H."/>
        </authorList>
    </citation>
    <scope>NUCLEOTIDE SEQUENCE [LARGE SCALE GENOMIC DNA]</scope>
    <source>
        <strain evidence="5 6">DSM 5091</strain>
    </source>
</reference>
<dbReference type="InterPro" id="IPR036249">
    <property type="entry name" value="Thioredoxin-like_sf"/>
</dbReference>
<dbReference type="Proteomes" id="UP000184171">
    <property type="component" value="Unassembled WGS sequence"/>
</dbReference>
<dbReference type="Pfam" id="PF02630">
    <property type="entry name" value="SCO1-SenC"/>
    <property type="match status" value="1"/>
</dbReference>
<dbReference type="PANTHER" id="PTHR12151:SF8">
    <property type="entry name" value="THIOREDOXIN DOMAIN-CONTAINING PROTEIN"/>
    <property type="match status" value="1"/>
</dbReference>
<dbReference type="InterPro" id="IPR003782">
    <property type="entry name" value="SCO1/SenC"/>
</dbReference>
<dbReference type="OrthoDB" id="9786756at2"/>
<gene>
    <name evidence="5" type="ORF">SAMN02745165_02449</name>
</gene>
<feature type="binding site" evidence="2">
    <location>
        <position position="178"/>
    </location>
    <ligand>
        <name>Cu cation</name>
        <dbReference type="ChEBI" id="CHEBI:23378"/>
    </ligand>
</feature>
<feature type="transmembrane region" description="Helical" evidence="4">
    <location>
        <begin position="238"/>
        <end position="263"/>
    </location>
</feature>
<organism evidence="5 6">
    <name type="scientific">Malonomonas rubra DSM 5091</name>
    <dbReference type="NCBI Taxonomy" id="1122189"/>
    <lineage>
        <taxon>Bacteria</taxon>
        <taxon>Pseudomonadati</taxon>
        <taxon>Thermodesulfobacteriota</taxon>
        <taxon>Desulfuromonadia</taxon>
        <taxon>Desulfuromonadales</taxon>
        <taxon>Geopsychrobacteraceae</taxon>
        <taxon>Malonomonas</taxon>
    </lineage>
</organism>
<feature type="binding site" evidence="2">
    <location>
        <position position="86"/>
    </location>
    <ligand>
        <name>Cu cation</name>
        <dbReference type="ChEBI" id="CHEBI:23378"/>
    </ligand>
</feature>
<feature type="binding site" evidence="2">
    <location>
        <position position="90"/>
    </location>
    <ligand>
        <name>Cu cation</name>
        <dbReference type="ChEBI" id="CHEBI:23378"/>
    </ligand>
</feature>